<dbReference type="GO" id="GO:0015074">
    <property type="term" value="P:DNA integration"/>
    <property type="evidence" value="ECO:0007669"/>
    <property type="project" value="InterPro"/>
</dbReference>
<dbReference type="PANTHER" id="PTHR37984:SF5">
    <property type="entry name" value="PROTEIN NYNRIN-LIKE"/>
    <property type="match status" value="1"/>
</dbReference>
<dbReference type="Proteomes" id="UP000887159">
    <property type="component" value="Unassembled WGS sequence"/>
</dbReference>
<dbReference type="InterPro" id="IPR012337">
    <property type="entry name" value="RNaseH-like_sf"/>
</dbReference>
<dbReference type="AlphaFoldDB" id="A0A8X6VHG9"/>
<dbReference type="EMBL" id="BMAU01021349">
    <property type="protein sequence ID" value="GFY18802.1"/>
    <property type="molecule type" value="Genomic_DNA"/>
</dbReference>
<dbReference type="InterPro" id="IPR050951">
    <property type="entry name" value="Retrovirus_Pol_polyprotein"/>
</dbReference>
<name>A0A8X6VHG9_TRICX</name>
<dbReference type="GO" id="GO:0003964">
    <property type="term" value="F:RNA-directed DNA polymerase activity"/>
    <property type="evidence" value="ECO:0007669"/>
    <property type="project" value="UniProtKB-EC"/>
</dbReference>
<dbReference type="Gene3D" id="3.30.420.10">
    <property type="entry name" value="Ribonuclease H-like superfamily/Ribonuclease H"/>
    <property type="match status" value="1"/>
</dbReference>
<evidence type="ECO:0000259" key="2">
    <source>
        <dbReference type="PROSITE" id="PS50994"/>
    </source>
</evidence>
<organism evidence="3 4">
    <name type="scientific">Trichonephila clavipes</name>
    <name type="common">Golden silk orbweaver</name>
    <name type="synonym">Nephila clavipes</name>
    <dbReference type="NCBI Taxonomy" id="2585209"/>
    <lineage>
        <taxon>Eukaryota</taxon>
        <taxon>Metazoa</taxon>
        <taxon>Ecdysozoa</taxon>
        <taxon>Arthropoda</taxon>
        <taxon>Chelicerata</taxon>
        <taxon>Arachnida</taxon>
        <taxon>Araneae</taxon>
        <taxon>Araneomorphae</taxon>
        <taxon>Entelegynae</taxon>
        <taxon>Araneoidea</taxon>
        <taxon>Nephilidae</taxon>
        <taxon>Trichonephila</taxon>
    </lineage>
</organism>
<proteinExistence type="predicted"/>
<evidence type="ECO:0000313" key="4">
    <source>
        <dbReference type="Proteomes" id="UP000887159"/>
    </source>
</evidence>
<keyword evidence="4" id="KW-1185">Reference proteome</keyword>
<dbReference type="Pfam" id="PF17921">
    <property type="entry name" value="Integrase_H2C2"/>
    <property type="match status" value="1"/>
</dbReference>
<sequence length="166" mass="19066">MIQQWLLVAPKQLRCNILKSLQDAPTTSHLGFAKTCDRIRRKYYWPGLYGSVRRYVSHCSECQRGKSAFQFPLGQHHPIKPPNIPFAKIVIDLLGRFPVTKIGNRLIIACADYLKKFTVTKALPVAEAIELAKFLVEEIILKYGATREMIRDSRRSFLSHLIKNIN</sequence>
<dbReference type="InterPro" id="IPR001584">
    <property type="entry name" value="Integrase_cat-core"/>
</dbReference>
<evidence type="ECO:0000256" key="1">
    <source>
        <dbReference type="ARBA" id="ARBA00012493"/>
    </source>
</evidence>
<reference evidence="3" key="1">
    <citation type="submission" date="2020-08" db="EMBL/GenBank/DDBJ databases">
        <title>Multicomponent nature underlies the extraordinary mechanical properties of spider dragline silk.</title>
        <authorList>
            <person name="Kono N."/>
            <person name="Nakamura H."/>
            <person name="Mori M."/>
            <person name="Yoshida Y."/>
            <person name="Ohtoshi R."/>
            <person name="Malay A.D."/>
            <person name="Moran D.A.P."/>
            <person name="Tomita M."/>
            <person name="Numata K."/>
            <person name="Arakawa K."/>
        </authorList>
    </citation>
    <scope>NUCLEOTIDE SEQUENCE</scope>
</reference>
<evidence type="ECO:0000313" key="3">
    <source>
        <dbReference type="EMBL" id="GFY18802.1"/>
    </source>
</evidence>
<dbReference type="FunFam" id="1.10.340.70:FF:000001">
    <property type="entry name" value="Retrovirus-related Pol polyprotein from transposon gypsy-like Protein"/>
    <property type="match status" value="1"/>
</dbReference>
<gene>
    <name evidence="3" type="primary">TY3B-I_373</name>
    <name evidence="3" type="ORF">TNCV_2400201</name>
</gene>
<dbReference type="EC" id="2.7.7.49" evidence="1"/>
<dbReference type="InterPro" id="IPR041588">
    <property type="entry name" value="Integrase_H2C2"/>
</dbReference>
<protein>
    <recommendedName>
        <fullName evidence="1">RNA-directed DNA polymerase</fullName>
        <ecNumber evidence="1">2.7.7.49</ecNumber>
    </recommendedName>
</protein>
<comment type="caution">
    <text evidence="3">The sequence shown here is derived from an EMBL/GenBank/DDBJ whole genome shotgun (WGS) entry which is preliminary data.</text>
</comment>
<dbReference type="InterPro" id="IPR036397">
    <property type="entry name" value="RNaseH_sf"/>
</dbReference>
<dbReference type="PANTHER" id="PTHR37984">
    <property type="entry name" value="PROTEIN CBG26694"/>
    <property type="match status" value="1"/>
</dbReference>
<dbReference type="Gene3D" id="1.10.340.70">
    <property type="match status" value="1"/>
</dbReference>
<dbReference type="GO" id="GO:0003676">
    <property type="term" value="F:nucleic acid binding"/>
    <property type="evidence" value="ECO:0007669"/>
    <property type="project" value="InterPro"/>
</dbReference>
<accession>A0A8X6VHG9</accession>
<feature type="domain" description="Integrase catalytic" evidence="2">
    <location>
        <begin position="81"/>
        <end position="166"/>
    </location>
</feature>
<dbReference type="PROSITE" id="PS50994">
    <property type="entry name" value="INTEGRASE"/>
    <property type="match status" value="1"/>
</dbReference>
<dbReference type="SUPFAM" id="SSF53098">
    <property type="entry name" value="Ribonuclease H-like"/>
    <property type="match status" value="1"/>
</dbReference>